<evidence type="ECO:0000256" key="4">
    <source>
        <dbReference type="ARBA" id="ARBA00022679"/>
    </source>
</evidence>
<comment type="caution">
    <text evidence="12">The sequence shown here is derived from an EMBL/GenBank/DDBJ whole genome shotgun (WGS) entry which is preliminary data.</text>
</comment>
<evidence type="ECO:0000256" key="7">
    <source>
        <dbReference type="ARBA" id="ARBA00052328"/>
    </source>
</evidence>
<proteinExistence type="inferred from homology"/>
<dbReference type="Proteomes" id="UP000463224">
    <property type="component" value="Unassembled WGS sequence"/>
</dbReference>
<evidence type="ECO:0000256" key="9">
    <source>
        <dbReference type="HAMAP-Rule" id="MF_00211"/>
    </source>
</evidence>
<dbReference type="SUPFAM" id="SSF52418">
    <property type="entry name" value="Nucleoside phosphorylase/phosphoribosyltransferase catalytic domain"/>
    <property type="match status" value="1"/>
</dbReference>
<keyword evidence="3 9" id="KW-0328">Glycosyltransferase</keyword>
<keyword evidence="4 9" id="KW-0808">Transferase</keyword>
<dbReference type="SUPFAM" id="SSF47648">
    <property type="entry name" value="Nucleoside phosphorylase/phosphoribosyltransferase N-terminal domain"/>
    <property type="match status" value="1"/>
</dbReference>
<evidence type="ECO:0000256" key="2">
    <source>
        <dbReference type="ARBA" id="ARBA00022605"/>
    </source>
</evidence>
<dbReference type="PANTHER" id="PTHR43285">
    <property type="entry name" value="ANTHRANILATE PHOSPHORIBOSYLTRANSFERASE"/>
    <property type="match status" value="1"/>
</dbReference>
<keyword evidence="2 9" id="KW-0028">Amino-acid biosynthesis</keyword>
<comment type="function">
    <text evidence="9">Catalyzes the transfer of the phosphoribosyl group of 5-phosphorylribose-1-pyrophosphate (PRPP) to anthranilate to yield N-(5'-phosphoribosyl)-anthranilate (PRA).</text>
</comment>
<dbReference type="Gene3D" id="1.20.970.10">
    <property type="entry name" value="Transferase, Pyrimidine Nucleoside Phosphorylase, Chain C"/>
    <property type="match status" value="1"/>
</dbReference>
<evidence type="ECO:0000256" key="8">
    <source>
        <dbReference type="ARBA" id="ARBA00061188"/>
    </source>
</evidence>
<dbReference type="Gene3D" id="3.40.1030.10">
    <property type="entry name" value="Nucleoside phosphorylase/phosphoribosyltransferase catalytic domain"/>
    <property type="match status" value="1"/>
</dbReference>
<keyword evidence="5 9" id="KW-0822">Tryptophan biosynthesis</keyword>
<feature type="domain" description="Glycosyl transferase family 3" evidence="10">
    <location>
        <begin position="75"/>
        <end position="323"/>
    </location>
</feature>
<dbReference type="InterPro" id="IPR036320">
    <property type="entry name" value="Glycosyl_Trfase_fam3_N_dom_sf"/>
</dbReference>
<dbReference type="RefSeq" id="WP_156713931.1">
    <property type="nucleotide sequence ID" value="NZ_WPHG01000004.1"/>
</dbReference>
<feature type="binding site" evidence="9">
    <location>
        <begin position="84"/>
        <end position="85"/>
    </location>
    <ligand>
        <name>5-phospho-alpha-D-ribose 1-diphosphate</name>
        <dbReference type="ChEBI" id="CHEBI:58017"/>
    </ligand>
</feature>
<dbReference type="GO" id="GO:0000162">
    <property type="term" value="P:L-tryptophan biosynthetic process"/>
    <property type="evidence" value="ECO:0007669"/>
    <property type="project" value="UniProtKB-UniRule"/>
</dbReference>
<dbReference type="GO" id="GO:0000287">
    <property type="term" value="F:magnesium ion binding"/>
    <property type="evidence" value="ECO:0007669"/>
    <property type="project" value="UniProtKB-UniRule"/>
</dbReference>
<comment type="catalytic activity">
    <reaction evidence="7 9">
        <text>N-(5-phospho-beta-D-ribosyl)anthranilate + diphosphate = 5-phospho-alpha-D-ribose 1-diphosphate + anthranilate</text>
        <dbReference type="Rhea" id="RHEA:11768"/>
        <dbReference type="ChEBI" id="CHEBI:16567"/>
        <dbReference type="ChEBI" id="CHEBI:18277"/>
        <dbReference type="ChEBI" id="CHEBI:33019"/>
        <dbReference type="ChEBI" id="CHEBI:58017"/>
        <dbReference type="EC" id="2.4.2.18"/>
    </reaction>
</comment>
<dbReference type="Pfam" id="PF00591">
    <property type="entry name" value="Glycos_transf_3"/>
    <property type="match status" value="1"/>
</dbReference>
<feature type="binding site" evidence="9">
    <location>
        <position position="89"/>
    </location>
    <ligand>
        <name>5-phospho-alpha-D-ribose 1-diphosphate</name>
        <dbReference type="ChEBI" id="CHEBI:58017"/>
    </ligand>
</feature>
<dbReference type="GO" id="GO:0004048">
    <property type="term" value="F:anthranilate phosphoribosyltransferase activity"/>
    <property type="evidence" value="ECO:0007669"/>
    <property type="project" value="UniProtKB-UniRule"/>
</dbReference>
<feature type="binding site" evidence="9">
    <location>
        <position position="167"/>
    </location>
    <ligand>
        <name>anthranilate</name>
        <dbReference type="ChEBI" id="CHEBI:16567"/>
        <label>2</label>
    </ligand>
</feature>
<feature type="binding site" evidence="9">
    <location>
        <position position="112"/>
    </location>
    <ligand>
        <name>anthranilate</name>
        <dbReference type="ChEBI" id="CHEBI:16567"/>
        <label>1</label>
    </ligand>
</feature>
<feature type="binding site" evidence="9">
    <location>
        <position position="121"/>
    </location>
    <ligand>
        <name>5-phospho-alpha-D-ribose 1-diphosphate</name>
        <dbReference type="ChEBI" id="CHEBI:58017"/>
    </ligand>
</feature>
<feature type="binding site" evidence="9">
    <location>
        <position position="93"/>
    </location>
    <ligand>
        <name>Mg(2+)</name>
        <dbReference type="ChEBI" id="CHEBI:18420"/>
        <label>1</label>
    </ligand>
</feature>
<organism evidence="12 13">
    <name type="scientific">Nitratireductor arenosus</name>
    <dbReference type="NCBI Taxonomy" id="2682096"/>
    <lineage>
        <taxon>Bacteria</taxon>
        <taxon>Pseudomonadati</taxon>
        <taxon>Pseudomonadota</taxon>
        <taxon>Alphaproteobacteria</taxon>
        <taxon>Hyphomicrobiales</taxon>
        <taxon>Phyllobacteriaceae</taxon>
        <taxon>Nitratireductor</taxon>
    </lineage>
</organism>
<feature type="binding site" evidence="9">
    <location>
        <position position="226"/>
    </location>
    <ligand>
        <name>Mg(2+)</name>
        <dbReference type="ChEBI" id="CHEBI:18420"/>
        <label>1</label>
    </ligand>
</feature>
<dbReference type="EMBL" id="WPHG01000004">
    <property type="protein sequence ID" value="MVA98961.1"/>
    <property type="molecule type" value="Genomic_DNA"/>
</dbReference>
<dbReference type="AlphaFoldDB" id="A0A844QM59"/>
<protein>
    <recommendedName>
        <fullName evidence="9">Anthranilate phosphoribosyltransferase</fullName>
        <ecNumber evidence="9">2.4.2.18</ecNumber>
    </recommendedName>
</protein>
<comment type="caution">
    <text evidence="9">Lacks conserved residue(s) required for the propagation of feature annotation.</text>
</comment>
<feature type="binding site" evidence="9">
    <location>
        <begin position="109"/>
        <end position="117"/>
    </location>
    <ligand>
        <name>5-phospho-alpha-D-ribose 1-diphosphate</name>
        <dbReference type="ChEBI" id="CHEBI:58017"/>
    </ligand>
</feature>
<dbReference type="InterPro" id="IPR017459">
    <property type="entry name" value="Glycosyl_Trfase_fam3_N_dom"/>
</dbReference>
<dbReference type="HAMAP" id="MF_00211">
    <property type="entry name" value="TrpD"/>
    <property type="match status" value="1"/>
</dbReference>
<comment type="cofactor">
    <cofactor evidence="9">
        <name>Mg(2+)</name>
        <dbReference type="ChEBI" id="CHEBI:18420"/>
    </cofactor>
    <text evidence="9">Binds 2 magnesium ions per monomer.</text>
</comment>
<dbReference type="InterPro" id="IPR005940">
    <property type="entry name" value="Anthranilate_Pribosyl_Tfrase"/>
</dbReference>
<feature type="binding site" evidence="9">
    <location>
        <position position="81"/>
    </location>
    <ligand>
        <name>5-phospho-alpha-D-ribose 1-diphosphate</name>
        <dbReference type="ChEBI" id="CHEBI:58017"/>
    </ligand>
</feature>
<evidence type="ECO:0000313" key="13">
    <source>
        <dbReference type="Proteomes" id="UP000463224"/>
    </source>
</evidence>
<evidence type="ECO:0000256" key="5">
    <source>
        <dbReference type="ARBA" id="ARBA00022822"/>
    </source>
</evidence>
<keyword evidence="9" id="KW-0479">Metal-binding</keyword>
<dbReference type="UniPathway" id="UPA00035">
    <property type="reaction ID" value="UER00041"/>
</dbReference>
<dbReference type="NCBIfam" id="TIGR01245">
    <property type="entry name" value="trpD"/>
    <property type="match status" value="1"/>
</dbReference>
<evidence type="ECO:0000313" key="12">
    <source>
        <dbReference type="EMBL" id="MVA98961.1"/>
    </source>
</evidence>
<dbReference type="FunFam" id="3.40.1030.10:FF:000002">
    <property type="entry name" value="Anthranilate phosphoribosyltransferase"/>
    <property type="match status" value="1"/>
</dbReference>
<evidence type="ECO:0000256" key="1">
    <source>
        <dbReference type="ARBA" id="ARBA00004907"/>
    </source>
</evidence>
<comment type="similarity">
    <text evidence="9">Belongs to the anthranilate phosphoribosyltransferase family.</text>
</comment>
<dbReference type="Pfam" id="PF02885">
    <property type="entry name" value="Glycos_trans_3N"/>
    <property type="match status" value="1"/>
</dbReference>
<feature type="binding site" evidence="9">
    <location>
        <position position="225"/>
    </location>
    <ligand>
        <name>Mg(2+)</name>
        <dbReference type="ChEBI" id="CHEBI:18420"/>
        <label>2</label>
    </ligand>
</feature>
<keyword evidence="13" id="KW-1185">Reference proteome</keyword>
<evidence type="ECO:0000256" key="3">
    <source>
        <dbReference type="ARBA" id="ARBA00022676"/>
    </source>
</evidence>
<comment type="pathway">
    <text evidence="1 9">Amino-acid biosynthesis; L-tryptophan biosynthesis; L-tryptophan from chorismate: step 2/5.</text>
</comment>
<dbReference type="InterPro" id="IPR035902">
    <property type="entry name" value="Nuc_phospho_transferase"/>
</dbReference>
<accession>A0A844QM59</accession>
<evidence type="ECO:0000259" key="10">
    <source>
        <dbReference type="Pfam" id="PF00591"/>
    </source>
</evidence>
<feature type="domain" description="Glycosyl transferase family 3 N-terminal" evidence="11">
    <location>
        <begin position="7"/>
        <end position="66"/>
    </location>
</feature>
<dbReference type="EC" id="2.4.2.18" evidence="9"/>
<feature type="binding site" evidence="9">
    <location>
        <position position="81"/>
    </location>
    <ligand>
        <name>anthranilate</name>
        <dbReference type="ChEBI" id="CHEBI:16567"/>
        <label>1</label>
    </ligand>
</feature>
<gene>
    <name evidence="9 12" type="primary">trpD</name>
    <name evidence="12" type="ORF">GN330_17070</name>
</gene>
<keyword evidence="9" id="KW-0460">Magnesium</keyword>
<sequence>MHDFKTHIAKVASGAALTFDEARAAFEVVMSGDATPAQIGGFLMAMRVRGETVPEISGAVATMRAKMLPVSAPDNAIDIVGTGGDASGSYNISTCAALVVAAAGVPVAKHGNRALSSRSGAADTLAALGIDIDIGAAEIAACIREAGIGFMFAPKHHAAMKHVGPARVELGTRTVFNLLGPLSNPAGVKRQMVGVFSPEWVKPVAEVLQALGSQAAWVVHGDGLDEITTAGETKVAALKDGAISTFTITPEEVGLARVDFKQLKGGDAEHNAMALRLVLDGEKTDYRDIVLFNAAAALVVAGTADTLRDGVARAAEAIDSGRARQTLERLVAVSNRKAG</sequence>
<comment type="subunit">
    <text evidence="9">Homodimer.</text>
</comment>
<evidence type="ECO:0000259" key="11">
    <source>
        <dbReference type="Pfam" id="PF02885"/>
    </source>
</evidence>
<evidence type="ECO:0000256" key="6">
    <source>
        <dbReference type="ARBA" id="ARBA00023141"/>
    </source>
</evidence>
<dbReference type="InterPro" id="IPR000312">
    <property type="entry name" value="Glycosyl_Trfase_fam3"/>
</dbReference>
<dbReference type="PANTHER" id="PTHR43285:SF2">
    <property type="entry name" value="ANTHRANILATE PHOSPHORIBOSYLTRANSFERASE"/>
    <property type="match status" value="1"/>
</dbReference>
<reference evidence="12 13" key="1">
    <citation type="submission" date="2019-12" db="EMBL/GenBank/DDBJ databases">
        <title>Nitratireductor arenosus sp. nov., Isolated from sea sand, Jeju island, South Korea.</title>
        <authorList>
            <person name="Kim W."/>
        </authorList>
    </citation>
    <scope>NUCLEOTIDE SEQUENCE [LARGE SCALE GENOMIC DNA]</scope>
    <source>
        <strain evidence="12 13">CAU 1489</strain>
    </source>
</reference>
<comment type="similarity">
    <text evidence="8">In the C-terminal section; belongs to the anthranilate phosphoribosyltransferase family.</text>
</comment>
<keyword evidence="6 9" id="KW-0057">Aromatic amino acid biosynthesis</keyword>
<feature type="binding site" evidence="9">
    <location>
        <begin position="91"/>
        <end position="94"/>
    </location>
    <ligand>
        <name>5-phospho-alpha-D-ribose 1-diphosphate</name>
        <dbReference type="ChEBI" id="CHEBI:58017"/>
    </ligand>
</feature>
<feature type="binding site" evidence="9">
    <location>
        <position position="226"/>
    </location>
    <ligand>
        <name>Mg(2+)</name>
        <dbReference type="ChEBI" id="CHEBI:18420"/>
        <label>2</label>
    </ligand>
</feature>
<dbReference type="GO" id="GO:0005829">
    <property type="term" value="C:cytosol"/>
    <property type="evidence" value="ECO:0007669"/>
    <property type="project" value="TreeGrafter"/>
</dbReference>
<name>A0A844QM59_9HYPH</name>